<feature type="transmembrane region" description="Helical" evidence="1">
    <location>
        <begin position="184"/>
        <end position="208"/>
    </location>
</feature>
<protein>
    <submittedName>
        <fullName evidence="2">Uncharacterized protein</fullName>
    </submittedName>
</protein>
<feature type="transmembrane region" description="Helical" evidence="1">
    <location>
        <begin position="138"/>
        <end position="163"/>
    </location>
</feature>
<feature type="transmembrane region" description="Helical" evidence="1">
    <location>
        <begin position="100"/>
        <end position="126"/>
    </location>
</feature>
<proteinExistence type="predicted"/>
<sequence length="252" mass="28539">MTNFKQVLKVGWRQQWRIVASSTLFILAVVALTWIAMFFMSTRDGLMIAMGGALLTAGVLLVPIIIIRLGNNTRRHLHANNFRLLPIENWKFYGAEILNVAFSILVVFLIQIVLLGIVGTFMYAHYGSPQFNWSANNWNVLVLVILGLIFMIIAASISFILLWHTADIASAFLIDLIPGGLRKLITFVVYVAIFWSVNVVADKIYSLFADMNKVFELSSATNLWTYNIYQVALCALLFVLNAWLLKFLETNR</sequence>
<organism evidence="2 3">
    <name type="scientific">Bombilactobacillus apium</name>
    <dbReference type="NCBI Taxonomy" id="2675299"/>
    <lineage>
        <taxon>Bacteria</taxon>
        <taxon>Bacillati</taxon>
        <taxon>Bacillota</taxon>
        <taxon>Bacilli</taxon>
        <taxon>Lactobacillales</taxon>
        <taxon>Lactobacillaceae</taxon>
        <taxon>Bombilactobacillus</taxon>
    </lineage>
</organism>
<reference evidence="2 3" key="1">
    <citation type="submission" date="2020-06" db="EMBL/GenBank/DDBJ databases">
        <authorList>
            <person name="Kang J."/>
        </authorList>
    </citation>
    <scope>NUCLEOTIDE SEQUENCE [LARGE SCALE GENOMIC DNA]</scope>
    <source>
        <strain evidence="2 3">DCY120</strain>
    </source>
</reference>
<gene>
    <name evidence="2" type="ORF">HU830_03360</name>
</gene>
<feature type="transmembrane region" description="Helical" evidence="1">
    <location>
        <begin position="46"/>
        <end position="67"/>
    </location>
</feature>
<keyword evidence="3" id="KW-1185">Reference proteome</keyword>
<evidence type="ECO:0000313" key="2">
    <source>
        <dbReference type="EMBL" id="NVY96215.1"/>
    </source>
</evidence>
<evidence type="ECO:0000256" key="1">
    <source>
        <dbReference type="SAM" id="Phobius"/>
    </source>
</evidence>
<feature type="transmembrane region" description="Helical" evidence="1">
    <location>
        <begin position="18"/>
        <end position="40"/>
    </location>
</feature>
<comment type="caution">
    <text evidence="2">The sequence shown here is derived from an EMBL/GenBank/DDBJ whole genome shotgun (WGS) entry which is preliminary data.</text>
</comment>
<accession>A0A850R6P7</accession>
<name>A0A850R6P7_9LACO</name>
<evidence type="ECO:0000313" key="3">
    <source>
        <dbReference type="Proteomes" id="UP000563523"/>
    </source>
</evidence>
<keyword evidence="1" id="KW-1133">Transmembrane helix</keyword>
<keyword evidence="1" id="KW-0472">Membrane</keyword>
<keyword evidence="1" id="KW-0812">Transmembrane</keyword>
<feature type="transmembrane region" description="Helical" evidence="1">
    <location>
        <begin position="228"/>
        <end position="248"/>
    </location>
</feature>
<dbReference type="RefSeq" id="WP_176942369.1">
    <property type="nucleotide sequence ID" value="NZ_JABZEC010000002.1"/>
</dbReference>
<dbReference type="AlphaFoldDB" id="A0A850R6P7"/>
<dbReference type="EMBL" id="JABZEC010000002">
    <property type="protein sequence ID" value="NVY96215.1"/>
    <property type="molecule type" value="Genomic_DNA"/>
</dbReference>
<dbReference type="Proteomes" id="UP000563523">
    <property type="component" value="Unassembled WGS sequence"/>
</dbReference>